<reference evidence="1 2" key="1">
    <citation type="journal article" date="2018" name="Front. Plant Sci.">
        <title>Red Clover (Trifolium pratense) and Zigzag Clover (T. medium) - A Picture of Genomic Similarities and Differences.</title>
        <authorList>
            <person name="Dluhosova J."/>
            <person name="Istvanek J."/>
            <person name="Nedelnik J."/>
            <person name="Repkova J."/>
        </authorList>
    </citation>
    <scope>NUCLEOTIDE SEQUENCE [LARGE SCALE GENOMIC DNA]</scope>
    <source>
        <strain evidence="2">cv. 10/8</strain>
        <tissue evidence="1">Leaf</tissue>
    </source>
</reference>
<organism evidence="1 2">
    <name type="scientific">Trifolium medium</name>
    <dbReference type="NCBI Taxonomy" id="97028"/>
    <lineage>
        <taxon>Eukaryota</taxon>
        <taxon>Viridiplantae</taxon>
        <taxon>Streptophyta</taxon>
        <taxon>Embryophyta</taxon>
        <taxon>Tracheophyta</taxon>
        <taxon>Spermatophyta</taxon>
        <taxon>Magnoliopsida</taxon>
        <taxon>eudicotyledons</taxon>
        <taxon>Gunneridae</taxon>
        <taxon>Pentapetalae</taxon>
        <taxon>rosids</taxon>
        <taxon>fabids</taxon>
        <taxon>Fabales</taxon>
        <taxon>Fabaceae</taxon>
        <taxon>Papilionoideae</taxon>
        <taxon>50 kb inversion clade</taxon>
        <taxon>NPAAA clade</taxon>
        <taxon>Hologalegina</taxon>
        <taxon>IRL clade</taxon>
        <taxon>Trifolieae</taxon>
        <taxon>Trifolium</taxon>
    </lineage>
</organism>
<dbReference type="Proteomes" id="UP000265520">
    <property type="component" value="Unassembled WGS sequence"/>
</dbReference>
<proteinExistence type="predicted"/>
<name>A0A392RZQ5_9FABA</name>
<keyword evidence="2" id="KW-1185">Reference proteome</keyword>
<feature type="non-terminal residue" evidence="1">
    <location>
        <position position="18"/>
    </location>
</feature>
<dbReference type="EMBL" id="LXQA010293711">
    <property type="protein sequence ID" value="MCI41564.1"/>
    <property type="molecule type" value="Genomic_DNA"/>
</dbReference>
<comment type="caution">
    <text evidence="1">The sequence shown here is derived from an EMBL/GenBank/DDBJ whole genome shotgun (WGS) entry which is preliminary data.</text>
</comment>
<evidence type="ECO:0000313" key="1">
    <source>
        <dbReference type="EMBL" id="MCI41564.1"/>
    </source>
</evidence>
<accession>A0A392RZQ5</accession>
<sequence length="18" mass="1972">MSASLKLATVKLDICHNK</sequence>
<protein>
    <submittedName>
        <fullName evidence="1">Uncharacterized protein</fullName>
    </submittedName>
</protein>
<dbReference type="AlphaFoldDB" id="A0A392RZQ5"/>
<evidence type="ECO:0000313" key="2">
    <source>
        <dbReference type="Proteomes" id="UP000265520"/>
    </source>
</evidence>